<name>A0A1R4H4U1_9GAMM</name>
<evidence type="ECO:0000259" key="2">
    <source>
        <dbReference type="SMART" id="SM00850"/>
    </source>
</evidence>
<reference evidence="4" key="1">
    <citation type="submission" date="2017-02" db="EMBL/GenBank/DDBJ databases">
        <authorList>
            <person name="Daims H."/>
        </authorList>
    </citation>
    <scope>NUCLEOTIDE SEQUENCE [LARGE SCALE GENOMIC DNA]</scope>
</reference>
<feature type="domain" description="HTH LytTR-type" evidence="2">
    <location>
        <begin position="22"/>
        <end position="125"/>
    </location>
</feature>
<keyword evidence="4" id="KW-1185">Reference proteome</keyword>
<dbReference type="EMBL" id="FUKI01000090">
    <property type="protein sequence ID" value="SJM91197.1"/>
    <property type="molecule type" value="Genomic_DNA"/>
</dbReference>
<keyword evidence="1" id="KW-0902">Two-component regulatory system</keyword>
<evidence type="ECO:0000313" key="4">
    <source>
        <dbReference type="Proteomes" id="UP000195667"/>
    </source>
</evidence>
<dbReference type="Pfam" id="PF04397">
    <property type="entry name" value="LytTR"/>
    <property type="match status" value="1"/>
</dbReference>
<protein>
    <recommendedName>
        <fullName evidence="2">HTH LytTR-type domain-containing protein</fullName>
    </recommendedName>
</protein>
<accession>A0A1R4H4U1</accession>
<sequence length="128" mass="14586">MRIEVRHKVRRKADDGSIESLNLIKFLAAEEILFVCSNAGAGAIEVHLLNGEVLKDVNITLKSWLNYTLPRFMQISKSAIVNLKYVSGYRLDVERESSYLLQFKKNRTELTIGGSFFGEFKEAIKKCN</sequence>
<dbReference type="RefSeq" id="WP_087142844.1">
    <property type="nucleotide sequence ID" value="NZ_FUKI01000090.1"/>
</dbReference>
<dbReference type="SMART" id="SM00850">
    <property type="entry name" value="LytTR"/>
    <property type="match status" value="1"/>
</dbReference>
<dbReference type="InterPro" id="IPR007492">
    <property type="entry name" value="LytTR_DNA-bd_dom"/>
</dbReference>
<dbReference type="GO" id="GO:0000160">
    <property type="term" value="P:phosphorelay signal transduction system"/>
    <property type="evidence" value="ECO:0007669"/>
    <property type="project" value="UniProtKB-KW"/>
</dbReference>
<dbReference type="AlphaFoldDB" id="A0A1R4H4U1"/>
<dbReference type="Gene3D" id="2.40.50.1020">
    <property type="entry name" value="LytTr DNA-binding domain"/>
    <property type="match status" value="1"/>
</dbReference>
<dbReference type="GO" id="GO:0003677">
    <property type="term" value="F:DNA binding"/>
    <property type="evidence" value="ECO:0007669"/>
    <property type="project" value="InterPro"/>
</dbReference>
<evidence type="ECO:0000313" key="3">
    <source>
        <dbReference type="EMBL" id="SJM91197.1"/>
    </source>
</evidence>
<dbReference type="Proteomes" id="UP000195667">
    <property type="component" value="Unassembled WGS sequence"/>
</dbReference>
<gene>
    <name evidence="3" type="ORF">CRENPOLYSF1_180034</name>
</gene>
<evidence type="ECO:0000256" key="1">
    <source>
        <dbReference type="ARBA" id="ARBA00023012"/>
    </source>
</evidence>
<proteinExistence type="predicted"/>
<organism evidence="3 4">
    <name type="scientific">Crenothrix polyspora</name>
    <dbReference type="NCBI Taxonomy" id="360316"/>
    <lineage>
        <taxon>Bacteria</taxon>
        <taxon>Pseudomonadati</taxon>
        <taxon>Pseudomonadota</taxon>
        <taxon>Gammaproteobacteria</taxon>
        <taxon>Methylococcales</taxon>
        <taxon>Crenotrichaceae</taxon>
        <taxon>Crenothrix</taxon>
    </lineage>
</organism>